<accession>A0A9D4TUN0</accession>
<dbReference type="PANTHER" id="PTHR33393">
    <property type="entry name" value="POLYGLUTAMINE SYNTHESIS ACCESSORY PROTEIN RV0574C-RELATED"/>
    <property type="match status" value="1"/>
</dbReference>
<protein>
    <recommendedName>
        <fullName evidence="2">Capsule synthesis protein CapA domain-containing protein</fullName>
    </recommendedName>
</protein>
<dbReference type="Pfam" id="PF09587">
    <property type="entry name" value="PGA_cap"/>
    <property type="match status" value="1"/>
</dbReference>
<evidence type="ECO:0000313" key="4">
    <source>
        <dbReference type="Proteomes" id="UP001055712"/>
    </source>
</evidence>
<reference evidence="3" key="1">
    <citation type="journal article" date="2019" name="Plant J.">
        <title>Chlorella vulgaris genome assembly and annotation reveals the molecular basis for metabolic acclimation to high light conditions.</title>
        <authorList>
            <person name="Cecchin M."/>
            <person name="Marcolungo L."/>
            <person name="Rossato M."/>
            <person name="Girolomoni L."/>
            <person name="Cosentino E."/>
            <person name="Cuine S."/>
            <person name="Li-Beisson Y."/>
            <person name="Delledonne M."/>
            <person name="Ballottari M."/>
        </authorList>
    </citation>
    <scope>NUCLEOTIDE SEQUENCE</scope>
    <source>
        <strain evidence="3">211/11P</strain>
    </source>
</reference>
<gene>
    <name evidence="3" type="ORF">D9Q98_003762</name>
</gene>
<dbReference type="Gene3D" id="3.60.21.10">
    <property type="match status" value="1"/>
</dbReference>
<dbReference type="InterPro" id="IPR029052">
    <property type="entry name" value="Metallo-depent_PP-like"/>
</dbReference>
<name>A0A9D4TUN0_CHLVU</name>
<dbReference type="AlphaFoldDB" id="A0A9D4TUN0"/>
<proteinExistence type="inferred from homology"/>
<dbReference type="PANTHER" id="PTHR33393:SF11">
    <property type="entry name" value="POLYGLUTAMINE SYNTHESIS ACCESSORY PROTEIN RV0574C-RELATED"/>
    <property type="match status" value="1"/>
</dbReference>
<dbReference type="InterPro" id="IPR019079">
    <property type="entry name" value="Capsule_synth_CapA"/>
</dbReference>
<evidence type="ECO:0000313" key="3">
    <source>
        <dbReference type="EMBL" id="KAI3433960.1"/>
    </source>
</evidence>
<reference evidence="3" key="2">
    <citation type="submission" date="2020-11" db="EMBL/GenBank/DDBJ databases">
        <authorList>
            <person name="Cecchin M."/>
            <person name="Marcolungo L."/>
            <person name="Rossato M."/>
            <person name="Girolomoni L."/>
            <person name="Cosentino E."/>
            <person name="Cuine S."/>
            <person name="Li-Beisson Y."/>
            <person name="Delledonne M."/>
            <person name="Ballottari M."/>
        </authorList>
    </citation>
    <scope>NUCLEOTIDE SEQUENCE</scope>
    <source>
        <strain evidence="3">211/11P</strain>
        <tissue evidence="3">Whole cell</tissue>
    </source>
</reference>
<organism evidence="3 4">
    <name type="scientific">Chlorella vulgaris</name>
    <name type="common">Green alga</name>
    <dbReference type="NCBI Taxonomy" id="3077"/>
    <lineage>
        <taxon>Eukaryota</taxon>
        <taxon>Viridiplantae</taxon>
        <taxon>Chlorophyta</taxon>
        <taxon>core chlorophytes</taxon>
        <taxon>Trebouxiophyceae</taxon>
        <taxon>Chlorellales</taxon>
        <taxon>Chlorellaceae</taxon>
        <taxon>Chlorella clade</taxon>
        <taxon>Chlorella</taxon>
    </lineage>
</organism>
<dbReference type="SUPFAM" id="SSF56300">
    <property type="entry name" value="Metallo-dependent phosphatases"/>
    <property type="match status" value="1"/>
</dbReference>
<keyword evidence="4" id="KW-1185">Reference proteome</keyword>
<sequence>MAQALSKAPATARILLTGDVMLGERRRVLQRWSGVAGNKAGTLHSLAEAANGPLPPSRGFEYPWGVALADMQAKQPDARVINLETAVTTSPHAWPAKGINYRMHPGNVPTLGAAGIDVCCLANNHSLDWGVEGLLETLDVLRGAGMQTAGAGRTLAEAQAPAGAQLPHGSGTSGGGRLLVWAMGHASSGVPAGWAAGHDRPGILTTELSPAGVHRLAELVRQHKRPGDLALVSVHWGANWGYQVPEEQRRFARSLIDDAGVAVVHGHSSHHLKGAELYRGHLITYGCGDLLSDYEGISNSSIEAVYPPEQYRDDLGALWYADVNTHDGRLHQLILTPTRLKQLSLHPPDQSDMQHFTAVLDRECGRLGGLDKAHVLPGGGSLVLTAAQAEGEA</sequence>
<comment type="caution">
    <text evidence="3">The sequence shown here is derived from an EMBL/GenBank/DDBJ whole genome shotgun (WGS) entry which is preliminary data.</text>
</comment>
<evidence type="ECO:0000259" key="2">
    <source>
        <dbReference type="SMART" id="SM00854"/>
    </source>
</evidence>
<dbReference type="SMART" id="SM00854">
    <property type="entry name" value="PGA_cap"/>
    <property type="match status" value="1"/>
</dbReference>
<dbReference type="EMBL" id="SIDB01000004">
    <property type="protein sequence ID" value="KAI3433960.1"/>
    <property type="molecule type" value="Genomic_DNA"/>
</dbReference>
<dbReference type="InterPro" id="IPR052169">
    <property type="entry name" value="CW_Biosynth-Accessory"/>
</dbReference>
<dbReference type="Proteomes" id="UP001055712">
    <property type="component" value="Unassembled WGS sequence"/>
</dbReference>
<comment type="similarity">
    <text evidence="1">Belongs to the CapA family.</text>
</comment>
<dbReference type="OrthoDB" id="189619at2759"/>
<dbReference type="CDD" id="cd07381">
    <property type="entry name" value="MPP_CapA"/>
    <property type="match status" value="1"/>
</dbReference>
<feature type="domain" description="Capsule synthesis protein CapA" evidence="2">
    <location>
        <begin position="13"/>
        <end position="294"/>
    </location>
</feature>
<evidence type="ECO:0000256" key="1">
    <source>
        <dbReference type="ARBA" id="ARBA00005662"/>
    </source>
</evidence>